<gene>
    <name evidence="1" type="ORF">H257_09070</name>
</gene>
<dbReference type="GeneID" id="20811066"/>
<protein>
    <submittedName>
        <fullName evidence="1">Uncharacterized protein</fullName>
    </submittedName>
</protein>
<reference evidence="1" key="1">
    <citation type="submission" date="2013-12" db="EMBL/GenBank/DDBJ databases">
        <title>The Genome Sequence of Aphanomyces astaci APO3.</title>
        <authorList>
            <consortium name="The Broad Institute Genomics Platform"/>
            <person name="Russ C."/>
            <person name="Tyler B."/>
            <person name="van West P."/>
            <person name="Dieguez-Uribeondo J."/>
            <person name="Young S.K."/>
            <person name="Zeng Q."/>
            <person name="Gargeya S."/>
            <person name="Fitzgerald M."/>
            <person name="Abouelleil A."/>
            <person name="Alvarado L."/>
            <person name="Chapman S.B."/>
            <person name="Gainer-Dewar J."/>
            <person name="Goldberg J."/>
            <person name="Griggs A."/>
            <person name="Gujja S."/>
            <person name="Hansen M."/>
            <person name="Howarth C."/>
            <person name="Imamovic A."/>
            <person name="Ireland A."/>
            <person name="Larimer J."/>
            <person name="McCowan C."/>
            <person name="Murphy C."/>
            <person name="Pearson M."/>
            <person name="Poon T.W."/>
            <person name="Priest M."/>
            <person name="Roberts A."/>
            <person name="Saif S."/>
            <person name="Shea T."/>
            <person name="Sykes S."/>
            <person name="Wortman J."/>
            <person name="Nusbaum C."/>
            <person name="Birren B."/>
        </authorList>
    </citation>
    <scope>NUCLEOTIDE SEQUENCE [LARGE SCALE GENOMIC DNA]</scope>
    <source>
        <strain evidence="1">APO3</strain>
    </source>
</reference>
<accession>W4GDP2</accession>
<sequence>MERSKRASTSRSERMAMLEFLRIPENFALLTGCASVDDTGCQIKIRRVRGIITPGTTMERAKQEWARLD</sequence>
<dbReference type="RefSeq" id="XP_009833490.1">
    <property type="nucleotide sequence ID" value="XM_009835188.1"/>
</dbReference>
<organism evidence="1">
    <name type="scientific">Aphanomyces astaci</name>
    <name type="common">Crayfish plague agent</name>
    <dbReference type="NCBI Taxonomy" id="112090"/>
    <lineage>
        <taxon>Eukaryota</taxon>
        <taxon>Sar</taxon>
        <taxon>Stramenopiles</taxon>
        <taxon>Oomycota</taxon>
        <taxon>Saprolegniomycetes</taxon>
        <taxon>Saprolegniales</taxon>
        <taxon>Verrucalvaceae</taxon>
        <taxon>Aphanomyces</taxon>
    </lineage>
</organism>
<evidence type="ECO:0000313" key="1">
    <source>
        <dbReference type="EMBL" id="ETV77184.1"/>
    </source>
</evidence>
<dbReference type="AlphaFoldDB" id="W4GDP2"/>
<dbReference type="VEuPathDB" id="FungiDB:H257_09070"/>
<dbReference type="OrthoDB" id="118685at2759"/>
<dbReference type="EMBL" id="KI913134">
    <property type="protein sequence ID" value="ETV77184.1"/>
    <property type="molecule type" value="Genomic_DNA"/>
</dbReference>
<name>W4GDP2_APHAT</name>
<proteinExistence type="predicted"/>